<evidence type="ECO:0000256" key="7">
    <source>
        <dbReference type="ARBA" id="ARBA00047899"/>
    </source>
</evidence>
<dbReference type="EMBL" id="CP055903">
    <property type="protein sequence ID" value="QKX63966.1"/>
    <property type="molecule type" value="Genomic_DNA"/>
</dbReference>
<dbReference type="InterPro" id="IPR017441">
    <property type="entry name" value="Protein_kinase_ATP_BS"/>
</dbReference>
<evidence type="ECO:0000256" key="1">
    <source>
        <dbReference type="ARBA" id="ARBA00012513"/>
    </source>
</evidence>
<dbReference type="EC" id="2.7.11.1" evidence="1"/>
<dbReference type="SUPFAM" id="SSF56112">
    <property type="entry name" value="Protein kinase-like (PK-like)"/>
    <property type="match status" value="1"/>
</dbReference>
<dbReference type="KEGG" id="trg:TRUGW13939_11139"/>
<keyword evidence="5" id="KW-0418">Kinase</keyword>
<evidence type="ECO:0000256" key="6">
    <source>
        <dbReference type="ARBA" id="ARBA00022840"/>
    </source>
</evidence>
<keyword evidence="6 9" id="KW-0067">ATP-binding</keyword>
<evidence type="ECO:0000256" key="8">
    <source>
        <dbReference type="ARBA" id="ARBA00048679"/>
    </source>
</evidence>
<dbReference type="AlphaFoldDB" id="A0A7H8RCF1"/>
<evidence type="ECO:0000256" key="9">
    <source>
        <dbReference type="PROSITE-ProRule" id="PRU10141"/>
    </source>
</evidence>
<feature type="domain" description="Protein kinase" evidence="10">
    <location>
        <begin position="49"/>
        <end position="116"/>
    </location>
</feature>
<dbReference type="InterPro" id="IPR051334">
    <property type="entry name" value="SRPK"/>
</dbReference>
<comment type="catalytic activity">
    <reaction evidence="8">
        <text>L-seryl-[protein] + ATP = O-phospho-L-seryl-[protein] + ADP + H(+)</text>
        <dbReference type="Rhea" id="RHEA:17989"/>
        <dbReference type="Rhea" id="RHEA-COMP:9863"/>
        <dbReference type="Rhea" id="RHEA-COMP:11604"/>
        <dbReference type="ChEBI" id="CHEBI:15378"/>
        <dbReference type="ChEBI" id="CHEBI:29999"/>
        <dbReference type="ChEBI" id="CHEBI:30616"/>
        <dbReference type="ChEBI" id="CHEBI:83421"/>
        <dbReference type="ChEBI" id="CHEBI:456216"/>
        <dbReference type="EC" id="2.7.11.1"/>
    </reaction>
</comment>
<keyword evidence="12" id="KW-1185">Reference proteome</keyword>
<dbReference type="GO" id="GO:0050684">
    <property type="term" value="P:regulation of mRNA processing"/>
    <property type="evidence" value="ECO:0007669"/>
    <property type="project" value="TreeGrafter"/>
</dbReference>
<keyword evidence="2" id="KW-0723">Serine/threonine-protein kinase</keyword>
<dbReference type="GeneID" id="55998617"/>
<evidence type="ECO:0000256" key="5">
    <source>
        <dbReference type="ARBA" id="ARBA00022777"/>
    </source>
</evidence>
<dbReference type="GO" id="GO:0005524">
    <property type="term" value="F:ATP binding"/>
    <property type="evidence" value="ECO:0007669"/>
    <property type="project" value="UniProtKB-UniRule"/>
</dbReference>
<evidence type="ECO:0000259" key="10">
    <source>
        <dbReference type="PROSITE" id="PS50011"/>
    </source>
</evidence>
<name>A0A7H8RCF1_TALRU</name>
<reference evidence="12" key="1">
    <citation type="submission" date="2020-06" db="EMBL/GenBank/DDBJ databases">
        <title>A chromosome-scale genome assembly of Talaromyces rugulosus W13939.</title>
        <authorList>
            <person name="Wang B."/>
            <person name="Guo L."/>
            <person name="Ye K."/>
            <person name="Wang L."/>
        </authorList>
    </citation>
    <scope>NUCLEOTIDE SEQUENCE [LARGE SCALE GENOMIC DNA]</scope>
    <source>
        <strain evidence="12">W13939</strain>
    </source>
</reference>
<dbReference type="Proteomes" id="UP000509510">
    <property type="component" value="Chromosome VI"/>
</dbReference>
<dbReference type="Gene3D" id="3.30.200.20">
    <property type="entry name" value="Phosphorylase Kinase, domain 1"/>
    <property type="match status" value="1"/>
</dbReference>
<dbReference type="PANTHER" id="PTHR47634:SF9">
    <property type="entry name" value="PROTEIN KINASE DOMAIN-CONTAINING PROTEIN-RELATED"/>
    <property type="match status" value="1"/>
</dbReference>
<dbReference type="PROSITE" id="PS00107">
    <property type="entry name" value="PROTEIN_KINASE_ATP"/>
    <property type="match status" value="1"/>
</dbReference>
<evidence type="ECO:0000256" key="4">
    <source>
        <dbReference type="ARBA" id="ARBA00022741"/>
    </source>
</evidence>
<dbReference type="InterPro" id="IPR011009">
    <property type="entry name" value="Kinase-like_dom_sf"/>
</dbReference>
<evidence type="ECO:0000313" key="11">
    <source>
        <dbReference type="EMBL" id="QKX63966.1"/>
    </source>
</evidence>
<keyword evidence="4 9" id="KW-0547">Nucleotide-binding</keyword>
<evidence type="ECO:0000256" key="2">
    <source>
        <dbReference type="ARBA" id="ARBA00022527"/>
    </source>
</evidence>
<keyword evidence="3" id="KW-0808">Transferase</keyword>
<dbReference type="OrthoDB" id="4223314at2759"/>
<dbReference type="GO" id="GO:0004674">
    <property type="term" value="F:protein serine/threonine kinase activity"/>
    <property type="evidence" value="ECO:0007669"/>
    <property type="project" value="UniProtKB-KW"/>
</dbReference>
<dbReference type="InterPro" id="IPR000719">
    <property type="entry name" value="Prot_kinase_dom"/>
</dbReference>
<evidence type="ECO:0000313" key="12">
    <source>
        <dbReference type="Proteomes" id="UP000509510"/>
    </source>
</evidence>
<organism evidence="11 12">
    <name type="scientific">Talaromyces rugulosus</name>
    <name type="common">Penicillium rugulosum</name>
    <dbReference type="NCBI Taxonomy" id="121627"/>
    <lineage>
        <taxon>Eukaryota</taxon>
        <taxon>Fungi</taxon>
        <taxon>Dikarya</taxon>
        <taxon>Ascomycota</taxon>
        <taxon>Pezizomycotina</taxon>
        <taxon>Eurotiomycetes</taxon>
        <taxon>Eurotiomycetidae</taxon>
        <taxon>Eurotiales</taxon>
        <taxon>Trichocomaceae</taxon>
        <taxon>Talaromyces</taxon>
        <taxon>Talaromyces sect. Islandici</taxon>
    </lineage>
</organism>
<comment type="catalytic activity">
    <reaction evidence="7">
        <text>L-threonyl-[protein] + ATP = O-phospho-L-threonyl-[protein] + ADP + H(+)</text>
        <dbReference type="Rhea" id="RHEA:46608"/>
        <dbReference type="Rhea" id="RHEA-COMP:11060"/>
        <dbReference type="Rhea" id="RHEA-COMP:11605"/>
        <dbReference type="ChEBI" id="CHEBI:15378"/>
        <dbReference type="ChEBI" id="CHEBI:30013"/>
        <dbReference type="ChEBI" id="CHEBI:30616"/>
        <dbReference type="ChEBI" id="CHEBI:61977"/>
        <dbReference type="ChEBI" id="CHEBI:456216"/>
        <dbReference type="EC" id="2.7.11.1"/>
    </reaction>
</comment>
<proteinExistence type="predicted"/>
<sequence length="116" mass="13297">MEDFEDFVSNEDDQVDLEDITEPWHKYDLKETSHVFYPICVGEVLNGRYLVEHKIGFGGFSTVWMAHDLQKKRDVALKILCAGSLGDNEARMQDEILQNVQDTSHLVTYLGSFLLS</sequence>
<dbReference type="RefSeq" id="XP_035350140.1">
    <property type="nucleotide sequence ID" value="XM_035494247.1"/>
</dbReference>
<dbReference type="PANTHER" id="PTHR47634">
    <property type="entry name" value="PROTEIN KINASE DOMAIN-CONTAINING PROTEIN-RELATED"/>
    <property type="match status" value="1"/>
</dbReference>
<feature type="binding site" evidence="9">
    <location>
        <position position="78"/>
    </location>
    <ligand>
        <name>ATP</name>
        <dbReference type="ChEBI" id="CHEBI:30616"/>
    </ligand>
</feature>
<gene>
    <name evidence="11" type="ORF">TRUGW13939_11139</name>
</gene>
<dbReference type="PROSITE" id="PS50011">
    <property type="entry name" value="PROTEIN_KINASE_DOM"/>
    <property type="match status" value="1"/>
</dbReference>
<dbReference type="GO" id="GO:0000245">
    <property type="term" value="P:spliceosomal complex assembly"/>
    <property type="evidence" value="ECO:0007669"/>
    <property type="project" value="TreeGrafter"/>
</dbReference>
<evidence type="ECO:0000256" key="3">
    <source>
        <dbReference type="ARBA" id="ARBA00022679"/>
    </source>
</evidence>
<protein>
    <recommendedName>
        <fullName evidence="1">non-specific serine/threonine protein kinase</fullName>
        <ecNumber evidence="1">2.7.11.1</ecNumber>
    </recommendedName>
</protein>
<accession>A0A7H8RCF1</accession>